<proteinExistence type="predicted"/>
<keyword evidence="3" id="KW-1185">Reference proteome</keyword>
<dbReference type="EMBL" id="JBBPBN010000065">
    <property type="protein sequence ID" value="KAK8986073.1"/>
    <property type="molecule type" value="Genomic_DNA"/>
</dbReference>
<feature type="region of interest" description="Disordered" evidence="1">
    <location>
        <begin position="24"/>
        <end position="55"/>
    </location>
</feature>
<gene>
    <name evidence="2" type="ORF">V6N11_082358</name>
</gene>
<dbReference type="Proteomes" id="UP001396334">
    <property type="component" value="Unassembled WGS sequence"/>
</dbReference>
<evidence type="ECO:0000313" key="3">
    <source>
        <dbReference type="Proteomes" id="UP001396334"/>
    </source>
</evidence>
<evidence type="ECO:0000256" key="1">
    <source>
        <dbReference type="SAM" id="MobiDB-lite"/>
    </source>
</evidence>
<comment type="caution">
    <text evidence="2">The sequence shown here is derived from an EMBL/GenBank/DDBJ whole genome shotgun (WGS) entry which is preliminary data.</text>
</comment>
<evidence type="ECO:0000313" key="2">
    <source>
        <dbReference type="EMBL" id="KAK8986073.1"/>
    </source>
</evidence>
<accession>A0ABR2PCS6</accession>
<organism evidence="2 3">
    <name type="scientific">Hibiscus sabdariffa</name>
    <name type="common">roselle</name>
    <dbReference type="NCBI Taxonomy" id="183260"/>
    <lineage>
        <taxon>Eukaryota</taxon>
        <taxon>Viridiplantae</taxon>
        <taxon>Streptophyta</taxon>
        <taxon>Embryophyta</taxon>
        <taxon>Tracheophyta</taxon>
        <taxon>Spermatophyta</taxon>
        <taxon>Magnoliopsida</taxon>
        <taxon>eudicotyledons</taxon>
        <taxon>Gunneridae</taxon>
        <taxon>Pentapetalae</taxon>
        <taxon>rosids</taxon>
        <taxon>malvids</taxon>
        <taxon>Malvales</taxon>
        <taxon>Malvaceae</taxon>
        <taxon>Malvoideae</taxon>
        <taxon>Hibiscus</taxon>
    </lineage>
</organism>
<sequence length="213" mass="23152">MNYIISVVESGFCDISGKTLPLKNTSKDSGIGDQGLESQLDCSSEESEKSSPIMPNSSERIIDDIYCFGNDCNDVEDISNAELARQLNVDEILGGEINAPAHSMENAKGETGPNKKHACLVEGGKSEFWKKAYSLSRASEDVRNMGLIPIETSLDTDLETKVVTGENVKINNDVGLSCKGDQPNEVQVKGAGGHFETFGAFDTLDMRWCFENN</sequence>
<reference evidence="2 3" key="1">
    <citation type="journal article" date="2024" name="G3 (Bethesda)">
        <title>Genome assembly of Hibiscus sabdariffa L. provides insights into metabolisms of medicinal natural products.</title>
        <authorList>
            <person name="Kim T."/>
        </authorList>
    </citation>
    <scope>NUCLEOTIDE SEQUENCE [LARGE SCALE GENOMIC DNA]</scope>
    <source>
        <strain evidence="2">TK-2024</strain>
        <tissue evidence="2">Old leaves</tissue>
    </source>
</reference>
<name>A0ABR2PCS6_9ROSI</name>
<protein>
    <submittedName>
        <fullName evidence="2">Uncharacterized protein</fullName>
    </submittedName>
</protein>